<comment type="caution">
    <text evidence="1">The sequence shown here is derived from an EMBL/GenBank/DDBJ whole genome shotgun (WGS) entry which is preliminary data.</text>
</comment>
<dbReference type="EMBL" id="JQGC01000006">
    <property type="protein sequence ID" value="KFL31499.1"/>
    <property type="molecule type" value="Genomic_DNA"/>
</dbReference>
<evidence type="ECO:0000313" key="1">
    <source>
        <dbReference type="EMBL" id="KFL31499.1"/>
    </source>
</evidence>
<name>A0A087M3P6_9HYPH</name>
<organism evidence="1 2">
    <name type="scientific">Devosia riboflavina</name>
    <dbReference type="NCBI Taxonomy" id="46914"/>
    <lineage>
        <taxon>Bacteria</taxon>
        <taxon>Pseudomonadati</taxon>
        <taxon>Pseudomonadota</taxon>
        <taxon>Alphaproteobacteria</taxon>
        <taxon>Hyphomicrobiales</taxon>
        <taxon>Devosiaceae</taxon>
        <taxon>Devosia</taxon>
    </lineage>
</organism>
<proteinExistence type="predicted"/>
<sequence length="88" mass="9653">MQLTYASDQAVLNAQFSAAEMAYGTEAKRQQPHVLMRPSVFPDGDMWCALYGVNIQEGVAGFGSTPELACLAFDANWHEQRASMEHAS</sequence>
<reference evidence="1 2" key="1">
    <citation type="submission" date="2014-08" db="EMBL/GenBank/DDBJ databases">
        <authorList>
            <person name="Hassan Y.I."/>
            <person name="Lepp D."/>
            <person name="Zhou T."/>
        </authorList>
    </citation>
    <scope>NUCLEOTIDE SEQUENCE [LARGE SCALE GENOMIC DNA]</scope>
    <source>
        <strain evidence="1 2">IFO13584</strain>
    </source>
</reference>
<protein>
    <submittedName>
        <fullName evidence="1">Uncharacterized protein</fullName>
    </submittedName>
</protein>
<evidence type="ECO:0000313" key="2">
    <source>
        <dbReference type="Proteomes" id="UP000028981"/>
    </source>
</evidence>
<accession>A0A087M3P6</accession>
<keyword evidence="2" id="KW-1185">Reference proteome</keyword>
<dbReference type="Proteomes" id="UP000028981">
    <property type="component" value="Unassembled WGS sequence"/>
</dbReference>
<gene>
    <name evidence="1" type="ORF">JP75_08160</name>
</gene>
<dbReference type="AlphaFoldDB" id="A0A087M3P6"/>
<dbReference type="STRING" id="46914.JP75_08160"/>